<gene>
    <name evidence="1" type="ORF">pdam_00020484</name>
</gene>
<evidence type="ECO:0000313" key="1">
    <source>
        <dbReference type="EMBL" id="RMX43355.1"/>
    </source>
</evidence>
<dbReference type="Proteomes" id="UP000275408">
    <property type="component" value="Unassembled WGS sequence"/>
</dbReference>
<keyword evidence="2" id="KW-1185">Reference proteome</keyword>
<dbReference type="AlphaFoldDB" id="A0A3M6TPK9"/>
<evidence type="ECO:0000313" key="2">
    <source>
        <dbReference type="Proteomes" id="UP000275408"/>
    </source>
</evidence>
<dbReference type="EMBL" id="RCHS01003217">
    <property type="protein sequence ID" value="RMX43355.1"/>
    <property type="molecule type" value="Genomic_DNA"/>
</dbReference>
<proteinExistence type="predicted"/>
<reference evidence="1 2" key="1">
    <citation type="journal article" date="2018" name="Sci. Rep.">
        <title>Comparative analysis of the Pocillopora damicornis genome highlights role of immune system in coral evolution.</title>
        <authorList>
            <person name="Cunning R."/>
            <person name="Bay R.A."/>
            <person name="Gillette P."/>
            <person name="Baker A.C."/>
            <person name="Traylor-Knowles N."/>
        </authorList>
    </citation>
    <scope>NUCLEOTIDE SEQUENCE [LARGE SCALE GENOMIC DNA]</scope>
    <source>
        <strain evidence="1">RSMAS</strain>
        <tissue evidence="1">Whole animal</tissue>
    </source>
</reference>
<organism evidence="1 2">
    <name type="scientific">Pocillopora damicornis</name>
    <name type="common">Cauliflower coral</name>
    <name type="synonym">Millepora damicornis</name>
    <dbReference type="NCBI Taxonomy" id="46731"/>
    <lineage>
        <taxon>Eukaryota</taxon>
        <taxon>Metazoa</taxon>
        <taxon>Cnidaria</taxon>
        <taxon>Anthozoa</taxon>
        <taxon>Hexacorallia</taxon>
        <taxon>Scleractinia</taxon>
        <taxon>Astrocoeniina</taxon>
        <taxon>Pocilloporidae</taxon>
        <taxon>Pocillopora</taxon>
    </lineage>
</organism>
<sequence>MGRRVFQMLSSVHSLEVTSQRKYWALGRSSSSPGHIWFAFLP</sequence>
<name>A0A3M6TPK9_POCDA</name>
<comment type="caution">
    <text evidence="1">The sequence shown here is derived from an EMBL/GenBank/DDBJ whole genome shotgun (WGS) entry which is preliminary data.</text>
</comment>
<protein>
    <submittedName>
        <fullName evidence="1">Uncharacterized protein</fullName>
    </submittedName>
</protein>
<accession>A0A3M6TPK9</accession>